<organism evidence="2 3">
    <name type="scientific">Nocardia acididurans</name>
    <dbReference type="NCBI Taxonomy" id="2802282"/>
    <lineage>
        <taxon>Bacteria</taxon>
        <taxon>Bacillati</taxon>
        <taxon>Actinomycetota</taxon>
        <taxon>Actinomycetes</taxon>
        <taxon>Mycobacteriales</taxon>
        <taxon>Nocardiaceae</taxon>
        <taxon>Nocardia</taxon>
    </lineage>
</organism>
<dbReference type="InterPro" id="IPR004360">
    <property type="entry name" value="Glyas_Fos-R_dOase_dom"/>
</dbReference>
<comment type="caution">
    <text evidence="2">The sequence shown here is derived from an EMBL/GenBank/DDBJ whole genome shotgun (WGS) entry which is preliminary data.</text>
</comment>
<gene>
    <name evidence="2" type="ORF">JK358_28505</name>
</gene>
<dbReference type="SUPFAM" id="SSF54593">
    <property type="entry name" value="Glyoxalase/Bleomycin resistance protein/Dihydroxybiphenyl dioxygenase"/>
    <property type="match status" value="2"/>
</dbReference>
<feature type="domain" description="VOC" evidence="1">
    <location>
        <begin position="12"/>
        <end position="126"/>
    </location>
</feature>
<evidence type="ECO:0000313" key="2">
    <source>
        <dbReference type="EMBL" id="MBL1078355.1"/>
    </source>
</evidence>
<dbReference type="Proteomes" id="UP000602198">
    <property type="component" value="Unassembled WGS sequence"/>
</dbReference>
<reference evidence="2 3" key="1">
    <citation type="submission" date="2021-01" db="EMBL/GenBank/DDBJ databases">
        <title>WGS of actinomycetes isolated from Thailand.</title>
        <authorList>
            <person name="Thawai C."/>
        </authorList>
    </citation>
    <scope>NUCLEOTIDE SEQUENCE [LARGE SCALE GENOMIC DNA]</scope>
    <source>
        <strain evidence="2 3">LPG 2</strain>
    </source>
</reference>
<dbReference type="PANTHER" id="PTHR33993:SF14">
    <property type="entry name" value="GB|AAF24581.1"/>
    <property type="match status" value="1"/>
</dbReference>
<dbReference type="CDD" id="cd07247">
    <property type="entry name" value="SgaA_N_like"/>
    <property type="match status" value="2"/>
</dbReference>
<name>A0ABS1ME32_9NOCA</name>
<protein>
    <submittedName>
        <fullName evidence="2">VOC family protein</fullName>
    </submittedName>
</protein>
<sequence length="254" mass="27837">MVEISQPQPYGTPTWVDLGVPDHRAAMEFYAAVFGWEFLEGPAEMGYYTMCLVRGKPVAALMKNPDPEATEFWWNMYFATDDVDGTLKRISDAGGRIPMAAMDITDQGRTAIGVDPVGGQFGLWEGRAHIGAQIVNEPGTLVWNELLTAQPQPAREFYSTVFEFRLEPLPDIDYTVLHRADDRAVGGIEGDPTGSKPLWVTYFEVADTDATVDRATTAGATVTLTAQDTPFGRIAGLRDPFGADFRIIRSAPPS</sequence>
<dbReference type="PANTHER" id="PTHR33993">
    <property type="entry name" value="GLYOXALASE-RELATED"/>
    <property type="match status" value="1"/>
</dbReference>
<keyword evidence="3" id="KW-1185">Reference proteome</keyword>
<dbReference type="InterPro" id="IPR052164">
    <property type="entry name" value="Anthracycline_SecMetBiosynth"/>
</dbReference>
<evidence type="ECO:0000313" key="3">
    <source>
        <dbReference type="Proteomes" id="UP000602198"/>
    </source>
</evidence>
<feature type="domain" description="VOC" evidence="1">
    <location>
        <begin position="140"/>
        <end position="250"/>
    </location>
</feature>
<proteinExistence type="predicted"/>
<accession>A0ABS1ME32</accession>
<dbReference type="RefSeq" id="WP_201953502.1">
    <property type="nucleotide sequence ID" value="NZ_JAERRJ010000011.1"/>
</dbReference>
<dbReference type="InterPro" id="IPR037523">
    <property type="entry name" value="VOC_core"/>
</dbReference>
<dbReference type="EMBL" id="JAERRJ010000011">
    <property type="protein sequence ID" value="MBL1078355.1"/>
    <property type="molecule type" value="Genomic_DNA"/>
</dbReference>
<dbReference type="Pfam" id="PF00903">
    <property type="entry name" value="Glyoxalase"/>
    <property type="match status" value="2"/>
</dbReference>
<dbReference type="PROSITE" id="PS51819">
    <property type="entry name" value="VOC"/>
    <property type="match status" value="2"/>
</dbReference>
<dbReference type="Gene3D" id="3.10.180.10">
    <property type="entry name" value="2,3-Dihydroxybiphenyl 1,2-Dioxygenase, domain 1"/>
    <property type="match status" value="2"/>
</dbReference>
<evidence type="ECO:0000259" key="1">
    <source>
        <dbReference type="PROSITE" id="PS51819"/>
    </source>
</evidence>
<dbReference type="InterPro" id="IPR029068">
    <property type="entry name" value="Glyas_Bleomycin-R_OHBP_Dase"/>
</dbReference>